<dbReference type="Ensembl" id="ENSSPAT00000007399.1">
    <property type="protein sequence ID" value="ENSSPAP00000007259.1"/>
    <property type="gene ID" value="ENSSPAG00000005561.1"/>
</dbReference>
<accession>A0A3B4ZLS8</accession>
<evidence type="ECO:0000313" key="1">
    <source>
        <dbReference type="Ensembl" id="ENSSPAP00000007259.1"/>
    </source>
</evidence>
<dbReference type="InterPro" id="IPR026193">
    <property type="entry name" value="NDUFV3"/>
</dbReference>
<dbReference type="PANTHER" id="PTHR17117:SF3">
    <property type="entry name" value="NADH DEHYDROGENASE [UBIQUINONE] FLAVOPROTEIN 3, MITOCHONDRIAL"/>
    <property type="match status" value="1"/>
</dbReference>
<dbReference type="AlphaFoldDB" id="A0A3B4ZLS8"/>
<protein>
    <submittedName>
        <fullName evidence="1">NADH:ubiquinone oxidoreductase subunit V3</fullName>
    </submittedName>
</protein>
<name>A0A3B4ZLS8_9TELE</name>
<dbReference type="GO" id="GO:0045271">
    <property type="term" value="C:respiratory chain complex I"/>
    <property type="evidence" value="ECO:0007669"/>
    <property type="project" value="InterPro"/>
</dbReference>
<proteinExistence type="predicted"/>
<reference evidence="1" key="1">
    <citation type="submission" date="2023-09" db="UniProtKB">
        <authorList>
            <consortium name="Ensembl"/>
        </authorList>
    </citation>
    <scope>IDENTIFICATION</scope>
</reference>
<dbReference type="Pfam" id="PF15880">
    <property type="entry name" value="NDUFV3"/>
    <property type="match status" value="1"/>
</dbReference>
<dbReference type="GO" id="GO:0005739">
    <property type="term" value="C:mitochondrion"/>
    <property type="evidence" value="ECO:0007669"/>
    <property type="project" value="InterPro"/>
</dbReference>
<dbReference type="GO" id="GO:0042775">
    <property type="term" value="P:mitochondrial ATP synthesis coupled electron transport"/>
    <property type="evidence" value="ECO:0007669"/>
    <property type="project" value="TreeGrafter"/>
</dbReference>
<sequence>VLVYLCPCGTVVVNPHPPVSTRNIALGTRNGGLHVTLRTTGFSQEATTAAPLEPEEPFDNSTYKNYQHHSYTPFTFADLDVEMAKFRLPQPSSGRPSPRH</sequence>
<dbReference type="PANTHER" id="PTHR17117">
    <property type="entry name" value="NADH-UBIQUINONE OXIDOREDUCTASE"/>
    <property type="match status" value="1"/>
</dbReference>
<dbReference type="GeneTree" id="ENSGT00940000175678"/>
<organism evidence="1">
    <name type="scientific">Stegastes partitus</name>
    <name type="common">bicolor damselfish</name>
    <dbReference type="NCBI Taxonomy" id="144197"/>
    <lineage>
        <taxon>Eukaryota</taxon>
        <taxon>Metazoa</taxon>
        <taxon>Chordata</taxon>
        <taxon>Craniata</taxon>
        <taxon>Vertebrata</taxon>
        <taxon>Euteleostomi</taxon>
        <taxon>Actinopterygii</taxon>
        <taxon>Neopterygii</taxon>
        <taxon>Teleostei</taxon>
        <taxon>Neoteleostei</taxon>
        <taxon>Acanthomorphata</taxon>
        <taxon>Ovalentaria</taxon>
        <taxon>Pomacentridae</taxon>
        <taxon>Stegastes</taxon>
    </lineage>
</organism>